<accession>A0ACB8ITG4</accession>
<keyword evidence="2" id="KW-1185">Reference proteome</keyword>
<dbReference type="Proteomes" id="UP000829398">
    <property type="component" value="Chromosome 8"/>
</dbReference>
<comment type="caution">
    <text evidence="1">The sequence shown here is derived from an EMBL/GenBank/DDBJ whole genome shotgun (WGS) entry which is preliminary data.</text>
</comment>
<evidence type="ECO:0000313" key="1">
    <source>
        <dbReference type="EMBL" id="KAH9700504.1"/>
    </source>
</evidence>
<proteinExistence type="predicted"/>
<evidence type="ECO:0000313" key="2">
    <source>
        <dbReference type="Proteomes" id="UP000829398"/>
    </source>
</evidence>
<gene>
    <name evidence="1" type="ORF">KPL71_024713</name>
</gene>
<sequence length="627" mass="69849">MKTLLCASLINFMLSNMVYILLIIFWASISSSSGQQYYDYSDCSLDPDSYPGSRYTCNSSQKSCLTFLVYRANQQFQTLSNVTDLFQVNPDESNEVLRLNNLTSPSKMLPPGREVLIPINCSCSGQFFQANFSYVVPGSTTYSDIACSVFESLLKSRTLGEENQLQENYLKAGSKLLVPLKCACPDDFSSSKGVKYLVTYPFVEGDTLDLLRMKFGISLEDLCAANLLAPNPTVYPNTTFLIPLKKYPIMNLQITDSQPPSPGFLPTIDIETTGQSKLRTLYVVGSAVGFCLVLVALLVCGLYVKALRKWKVERLLSFNARSSCSIASPRSAQTARSSTNSCLSPDLLVGVTYSLCNYSIDELKRATKGFSEDARIGDQAYKGMIDNVQVMIKQMRFEDTRQVVDVHSKINHINIVSLHGFCYGENVTPWPYIVLELPSNGCLRDCLFNQSNYLRWHKRTQIAFDVATGLHYLHHCIFPTYAHLSVNSRNIFLTTGWRAKLGNVRPLKRNSSISSSVKGWVAPEYLLHGSVSEKVDIFAFGVVLLELLSAREDMDGRLFKDSTGFLGGASEGGCFERLRSFMDPALKQDYPLAEALCLAVLAKACVEDDPLHRPSMDDIMKVLARMV</sequence>
<dbReference type="EMBL" id="CM039177">
    <property type="protein sequence ID" value="KAH9700504.1"/>
    <property type="molecule type" value="Genomic_DNA"/>
</dbReference>
<protein>
    <submittedName>
        <fullName evidence="1">LysM domain receptor-like kinase 4</fullName>
    </submittedName>
</protein>
<name>A0ACB8ITG4_CITSI</name>
<reference evidence="2" key="1">
    <citation type="journal article" date="2023" name="Hortic. Res.">
        <title>A chromosome-level phased genome enabling allele-level studies in sweet orange: a case study on citrus Huanglongbing tolerance.</title>
        <authorList>
            <person name="Wu B."/>
            <person name="Yu Q."/>
            <person name="Deng Z."/>
            <person name="Duan Y."/>
            <person name="Luo F."/>
            <person name="Gmitter F. Jr."/>
        </authorList>
    </citation>
    <scope>NUCLEOTIDE SEQUENCE [LARGE SCALE GENOMIC DNA]</scope>
    <source>
        <strain evidence="2">cv. Valencia</strain>
    </source>
</reference>
<organism evidence="1 2">
    <name type="scientific">Citrus sinensis</name>
    <name type="common">Sweet orange</name>
    <name type="synonym">Citrus aurantium var. sinensis</name>
    <dbReference type="NCBI Taxonomy" id="2711"/>
    <lineage>
        <taxon>Eukaryota</taxon>
        <taxon>Viridiplantae</taxon>
        <taxon>Streptophyta</taxon>
        <taxon>Embryophyta</taxon>
        <taxon>Tracheophyta</taxon>
        <taxon>Spermatophyta</taxon>
        <taxon>Magnoliopsida</taxon>
        <taxon>eudicotyledons</taxon>
        <taxon>Gunneridae</taxon>
        <taxon>Pentapetalae</taxon>
        <taxon>rosids</taxon>
        <taxon>malvids</taxon>
        <taxon>Sapindales</taxon>
        <taxon>Rutaceae</taxon>
        <taxon>Aurantioideae</taxon>
        <taxon>Citrus</taxon>
    </lineage>
</organism>